<accession>A0ABU2C5V5</accession>
<evidence type="ECO:0000313" key="3">
    <source>
        <dbReference type="Proteomes" id="UP001180487"/>
    </source>
</evidence>
<organism evidence="2 3">
    <name type="scientific">Rhodoferax ferrireducens</name>
    <dbReference type="NCBI Taxonomy" id="192843"/>
    <lineage>
        <taxon>Bacteria</taxon>
        <taxon>Pseudomonadati</taxon>
        <taxon>Pseudomonadota</taxon>
        <taxon>Betaproteobacteria</taxon>
        <taxon>Burkholderiales</taxon>
        <taxon>Comamonadaceae</taxon>
        <taxon>Rhodoferax</taxon>
    </lineage>
</organism>
<keyword evidence="1" id="KW-0472">Membrane</keyword>
<keyword evidence="3" id="KW-1185">Reference proteome</keyword>
<evidence type="ECO:0000256" key="1">
    <source>
        <dbReference type="SAM" id="Phobius"/>
    </source>
</evidence>
<feature type="transmembrane region" description="Helical" evidence="1">
    <location>
        <begin position="7"/>
        <end position="25"/>
    </location>
</feature>
<evidence type="ECO:0000313" key="2">
    <source>
        <dbReference type="EMBL" id="MDR7376723.1"/>
    </source>
</evidence>
<proteinExistence type="predicted"/>
<dbReference type="RefSeq" id="WP_116608717.1">
    <property type="nucleotide sequence ID" value="NZ_JAVDXT010000001.1"/>
</dbReference>
<sequence>MVTPRSVFPMGLSATSLLGLVLVILKLSHVIDWSWWWVSAPFWGLQALFAASLALAALVGLLAGIFSTEPDSGHPT</sequence>
<keyword evidence="1" id="KW-1133">Transmembrane helix</keyword>
<dbReference type="EMBL" id="JAVDXT010000001">
    <property type="protein sequence ID" value="MDR7376723.1"/>
    <property type="molecule type" value="Genomic_DNA"/>
</dbReference>
<name>A0ABU2C5V5_9BURK</name>
<gene>
    <name evidence="2" type="ORF">J2X19_001381</name>
</gene>
<reference evidence="2 3" key="1">
    <citation type="submission" date="2023-07" db="EMBL/GenBank/DDBJ databases">
        <title>Sorghum-associated microbial communities from plants grown in Nebraska, USA.</title>
        <authorList>
            <person name="Schachtman D."/>
        </authorList>
    </citation>
    <scope>NUCLEOTIDE SEQUENCE [LARGE SCALE GENOMIC DNA]</scope>
    <source>
        <strain evidence="2 3">BE313</strain>
    </source>
</reference>
<protein>
    <recommendedName>
        <fullName evidence="4">Transmembrane protein</fullName>
    </recommendedName>
</protein>
<evidence type="ECO:0008006" key="4">
    <source>
        <dbReference type="Google" id="ProtNLM"/>
    </source>
</evidence>
<dbReference type="Proteomes" id="UP001180487">
    <property type="component" value="Unassembled WGS sequence"/>
</dbReference>
<keyword evidence="1" id="KW-0812">Transmembrane</keyword>
<feature type="transmembrane region" description="Helical" evidence="1">
    <location>
        <begin position="45"/>
        <end position="66"/>
    </location>
</feature>
<comment type="caution">
    <text evidence="2">The sequence shown here is derived from an EMBL/GenBank/DDBJ whole genome shotgun (WGS) entry which is preliminary data.</text>
</comment>